<keyword evidence="12" id="KW-1185">Reference proteome</keyword>
<dbReference type="Pfam" id="PF02485">
    <property type="entry name" value="Branch"/>
    <property type="match status" value="1"/>
</dbReference>
<evidence type="ECO:0000256" key="10">
    <source>
        <dbReference type="ARBA" id="ARBA00038150"/>
    </source>
</evidence>
<organism evidence="11 12">
    <name type="scientific">Mizuhopecten yessoensis</name>
    <name type="common">Japanese scallop</name>
    <name type="synonym">Patinopecten yessoensis</name>
    <dbReference type="NCBI Taxonomy" id="6573"/>
    <lineage>
        <taxon>Eukaryota</taxon>
        <taxon>Metazoa</taxon>
        <taxon>Spiralia</taxon>
        <taxon>Lophotrochozoa</taxon>
        <taxon>Mollusca</taxon>
        <taxon>Bivalvia</taxon>
        <taxon>Autobranchia</taxon>
        <taxon>Pteriomorphia</taxon>
        <taxon>Pectinida</taxon>
        <taxon>Pectinoidea</taxon>
        <taxon>Pectinidae</taxon>
        <taxon>Mizuhopecten</taxon>
    </lineage>
</organism>
<comment type="similarity">
    <text evidence="10">Belongs to the glycosyltransferase 14 family.</text>
</comment>
<proteinExistence type="inferred from homology"/>
<evidence type="ECO:0000256" key="4">
    <source>
        <dbReference type="ARBA" id="ARBA00022679"/>
    </source>
</evidence>
<evidence type="ECO:0000256" key="3">
    <source>
        <dbReference type="ARBA" id="ARBA00022676"/>
    </source>
</evidence>
<evidence type="ECO:0000256" key="5">
    <source>
        <dbReference type="ARBA" id="ARBA00022692"/>
    </source>
</evidence>
<evidence type="ECO:0000313" key="11">
    <source>
        <dbReference type="EMBL" id="OWF51495.1"/>
    </source>
</evidence>
<dbReference type="EMBL" id="NEDP02002239">
    <property type="protein sequence ID" value="OWF51495.1"/>
    <property type="molecule type" value="Genomic_DNA"/>
</dbReference>
<reference evidence="11 12" key="1">
    <citation type="journal article" date="2017" name="Nat. Ecol. Evol.">
        <title>Scallop genome provides insights into evolution of bilaterian karyotype and development.</title>
        <authorList>
            <person name="Wang S."/>
            <person name="Zhang J."/>
            <person name="Jiao W."/>
            <person name="Li J."/>
            <person name="Xun X."/>
            <person name="Sun Y."/>
            <person name="Guo X."/>
            <person name="Huan P."/>
            <person name="Dong B."/>
            <person name="Zhang L."/>
            <person name="Hu X."/>
            <person name="Sun X."/>
            <person name="Wang J."/>
            <person name="Zhao C."/>
            <person name="Wang Y."/>
            <person name="Wang D."/>
            <person name="Huang X."/>
            <person name="Wang R."/>
            <person name="Lv J."/>
            <person name="Li Y."/>
            <person name="Zhang Z."/>
            <person name="Liu B."/>
            <person name="Lu W."/>
            <person name="Hui Y."/>
            <person name="Liang J."/>
            <person name="Zhou Z."/>
            <person name="Hou R."/>
            <person name="Li X."/>
            <person name="Liu Y."/>
            <person name="Li H."/>
            <person name="Ning X."/>
            <person name="Lin Y."/>
            <person name="Zhao L."/>
            <person name="Xing Q."/>
            <person name="Dou J."/>
            <person name="Li Y."/>
            <person name="Mao J."/>
            <person name="Guo H."/>
            <person name="Dou H."/>
            <person name="Li T."/>
            <person name="Mu C."/>
            <person name="Jiang W."/>
            <person name="Fu Q."/>
            <person name="Fu X."/>
            <person name="Miao Y."/>
            <person name="Liu J."/>
            <person name="Yu Q."/>
            <person name="Li R."/>
            <person name="Liao H."/>
            <person name="Li X."/>
            <person name="Kong Y."/>
            <person name="Jiang Z."/>
            <person name="Chourrout D."/>
            <person name="Li R."/>
            <person name="Bao Z."/>
        </authorList>
    </citation>
    <scope>NUCLEOTIDE SEQUENCE [LARGE SCALE GENOMIC DNA]</scope>
    <source>
        <strain evidence="11 12">PY_sf001</strain>
    </source>
</reference>
<keyword evidence="9" id="KW-0325">Glycoprotein</keyword>
<evidence type="ECO:0000256" key="7">
    <source>
        <dbReference type="ARBA" id="ARBA00022989"/>
    </source>
</evidence>
<evidence type="ECO:0000256" key="6">
    <source>
        <dbReference type="ARBA" id="ARBA00022968"/>
    </source>
</evidence>
<comment type="caution">
    <text evidence="11">The sequence shown here is derived from an EMBL/GenBank/DDBJ whole genome shotgun (WGS) entry which is preliminary data.</text>
</comment>
<evidence type="ECO:0000313" key="12">
    <source>
        <dbReference type="Proteomes" id="UP000242188"/>
    </source>
</evidence>
<comment type="subcellular location">
    <subcellularLocation>
        <location evidence="1">Membrane</location>
        <topology evidence="1">Single-pass type II membrane protein</topology>
    </subcellularLocation>
</comment>
<dbReference type="OrthoDB" id="2019572at2759"/>
<dbReference type="AlphaFoldDB" id="A0A210QRX1"/>
<name>A0A210QRX1_MIZYE</name>
<keyword evidence="5" id="KW-0812">Transmembrane</keyword>
<keyword evidence="7" id="KW-1133">Transmembrane helix</keyword>
<dbReference type="GO" id="GO:0016020">
    <property type="term" value="C:membrane"/>
    <property type="evidence" value="ECO:0007669"/>
    <property type="project" value="UniProtKB-SubCell"/>
</dbReference>
<dbReference type="PANTHER" id="PTHR19297:SF185">
    <property type="entry name" value="BETA-1,3-GALACTOSYL-O-GLYCOSYL-GLYCOPROTEIN BETA-1,6-N-ACETYLGLUCOSAMINYLTRANSFERASE 3"/>
    <property type="match status" value="1"/>
</dbReference>
<keyword evidence="3 11" id="KW-0328">Glycosyltransferase</keyword>
<keyword evidence="8" id="KW-0472">Membrane</keyword>
<dbReference type="Proteomes" id="UP000242188">
    <property type="component" value="Unassembled WGS sequence"/>
</dbReference>
<dbReference type="InterPro" id="IPR003406">
    <property type="entry name" value="Glyco_trans_14"/>
</dbReference>
<evidence type="ECO:0000256" key="9">
    <source>
        <dbReference type="ARBA" id="ARBA00023180"/>
    </source>
</evidence>
<evidence type="ECO:0000256" key="8">
    <source>
        <dbReference type="ARBA" id="ARBA00023136"/>
    </source>
</evidence>
<keyword evidence="4 11" id="KW-0808">Transferase</keyword>
<keyword evidence="6" id="KW-0735">Signal-anchor</keyword>
<gene>
    <name evidence="11" type="ORF">KP79_PYT25610</name>
</gene>
<comment type="pathway">
    <text evidence="2">Protein modification; protein glycosylation.</text>
</comment>
<sequence>MSSSLAHIIKHRNVICQGVAILCLEKFAGRCKVYSLRILVPRSNGTALLKTLSESTRNFIKSSEVTDYYLNTIYERWRWANAGTPPAGIILGKGAVHITVNRHFVDYILHNQTAQAFLNWCRNASVPDETIFASLNHNAHLAIPGPANGYVKPYIKNSRYKNWGTQPCAGRMVRSICIFGIGDLPVLSKRKELFANKFYMNYQPFTFDCMEELIYNRTKEGYFKKMDATLL</sequence>
<protein>
    <submittedName>
        <fullName evidence="11">Beta-1,3-galactosyl-O-glycosyl-glycoprotein beta-1,6-N-acetylglucosaminyltransferase</fullName>
    </submittedName>
</protein>
<accession>A0A210QRX1</accession>
<evidence type="ECO:0000256" key="2">
    <source>
        <dbReference type="ARBA" id="ARBA00004922"/>
    </source>
</evidence>
<dbReference type="GO" id="GO:0008375">
    <property type="term" value="F:acetylglucosaminyltransferase activity"/>
    <property type="evidence" value="ECO:0007669"/>
    <property type="project" value="TreeGrafter"/>
</dbReference>
<dbReference type="PANTHER" id="PTHR19297">
    <property type="entry name" value="GLYCOSYLTRANSFERASE 14 FAMILY MEMBER"/>
    <property type="match status" value="1"/>
</dbReference>
<evidence type="ECO:0000256" key="1">
    <source>
        <dbReference type="ARBA" id="ARBA00004606"/>
    </source>
</evidence>